<keyword evidence="4 7" id="KW-1133">Transmembrane helix</keyword>
<feature type="compositionally biased region" description="Basic and acidic residues" evidence="6">
    <location>
        <begin position="481"/>
        <end position="491"/>
    </location>
</feature>
<evidence type="ECO:0000256" key="2">
    <source>
        <dbReference type="ARBA" id="ARBA00022475"/>
    </source>
</evidence>
<feature type="transmembrane region" description="Helical" evidence="7">
    <location>
        <begin position="842"/>
        <end position="867"/>
    </location>
</feature>
<dbReference type="Pfam" id="PF03176">
    <property type="entry name" value="MMPL"/>
    <property type="match status" value="2"/>
</dbReference>
<organism evidence="9 10">
    <name type="scientific">Persicimonas caeni</name>
    <dbReference type="NCBI Taxonomy" id="2292766"/>
    <lineage>
        <taxon>Bacteria</taxon>
        <taxon>Deltaproteobacteria</taxon>
        <taxon>Bradymonadales</taxon>
        <taxon>Bradymonadaceae</taxon>
        <taxon>Persicimonas</taxon>
    </lineage>
</organism>
<dbReference type="PANTHER" id="PTHR33406">
    <property type="entry name" value="MEMBRANE PROTEIN MJ1562-RELATED"/>
    <property type="match status" value="1"/>
</dbReference>
<sequence>MTGLLKRFIAVFFRRIVGRHYLVISALSLLLSGLAIWVIATRWNINSDFKALLPQTSAAYQAMEEVGDRVGSGSALFVVIDSPDGEANKRFAKVYAEKLRGLPEVALAHYHNDKSFFKKHQLLYLDEPDLQKLRDKLADKIRDKKRKANPLFVSLGSSDDDDDDELIDKKQLEEKYQDLAHEDYKEYLVSDDGYALTIVVRFVESSTNLEATNRLLNKVKDLGQSLEPSEYHPEMALEYGGGLINRQKEYSSILDDVQTSAVFTLVGLFLIIALYFRRLRAISFVLTPLIMSVLWTLAIGFLVYGELTTVTVFIFAILLGLGIDFSIHLLSGYDHARAEGKEPVDALIECYNTTGKATVVGAFTTFVTFLVLSFAQFRGLSQFGQVASVGVMCTLLAMMVVLPALILTVHRFKPHEPSAAGALFGLSMPEWAKETRVRRFAPVLLLLAAGLTTFAAVQSPQLRFEENFRRVGKFTPPWQAAEKKEQKKDPAAEAESQAAHLARKVASQAVQVRSQVDPDTYKPDRKQKTTGQKYTSAVSGKQSSTPTLLLFDDPENARQVYEHMSALKREGKLETVRSVASIYAFMPGTLDAQKARMDEIAALGKVIDDDDRSFLDKKERKRVAELDDRVDVEPFSIYDLPTWTKRLFKEAGAGAKPAHEGEEYAFEYTIYVNEAVDHMKGAEARRFLSELQQVKKDTGIDFRIGSQSYIYTAMLDEIKNDGVVMLSIALIIVFLILAFTFRHPLRGLVAFTPLLLGALWMFGIAAFVGLRLDFFNVIILPVVIGLGVDDGVHFYYHYREKGRGSVGEVLRKVGSAITMTSITSMIGFGGLAVTDYAGLQSIGYLAIIGIATTLLATLLVLPAILWLGEKYDIQWLVGE</sequence>
<dbReference type="Proteomes" id="UP000315995">
    <property type="component" value="Chromosome"/>
</dbReference>
<feature type="transmembrane region" description="Helical" evidence="7">
    <location>
        <begin position="748"/>
        <end position="768"/>
    </location>
</feature>
<feature type="region of interest" description="Disordered" evidence="6">
    <location>
        <begin position="509"/>
        <end position="539"/>
    </location>
</feature>
<evidence type="ECO:0000256" key="5">
    <source>
        <dbReference type="ARBA" id="ARBA00023136"/>
    </source>
</evidence>
<keyword evidence="2" id="KW-1003">Cell membrane</keyword>
<evidence type="ECO:0000256" key="3">
    <source>
        <dbReference type="ARBA" id="ARBA00022692"/>
    </source>
</evidence>
<evidence type="ECO:0000313" key="10">
    <source>
        <dbReference type="Proteomes" id="UP000315995"/>
    </source>
</evidence>
<feature type="transmembrane region" description="Helical" evidence="7">
    <location>
        <begin position="383"/>
        <end position="407"/>
    </location>
</feature>
<feature type="transmembrane region" description="Helical" evidence="7">
    <location>
        <begin position="722"/>
        <end position="741"/>
    </location>
</feature>
<proteinExistence type="predicted"/>
<feature type="transmembrane region" description="Helical" evidence="7">
    <location>
        <begin position="257"/>
        <end position="276"/>
    </location>
</feature>
<keyword evidence="10" id="KW-1185">Reference proteome</keyword>
<evidence type="ECO:0000256" key="7">
    <source>
        <dbReference type="SAM" id="Phobius"/>
    </source>
</evidence>
<dbReference type="PANTHER" id="PTHR33406:SF13">
    <property type="entry name" value="MEMBRANE PROTEIN YDFJ"/>
    <property type="match status" value="1"/>
</dbReference>
<accession>A0A4Y6PX53</accession>
<feature type="transmembrane region" description="Helical" evidence="7">
    <location>
        <begin position="21"/>
        <end position="40"/>
    </location>
</feature>
<feature type="region of interest" description="Disordered" evidence="6">
    <location>
        <begin position="475"/>
        <end position="496"/>
    </location>
</feature>
<gene>
    <name evidence="9" type="ORF">FIV42_18195</name>
</gene>
<comment type="subcellular location">
    <subcellularLocation>
        <location evidence="1">Cell membrane</location>
        <topology evidence="1">Multi-pass membrane protein</topology>
    </subcellularLocation>
</comment>
<keyword evidence="3 7" id="KW-0812">Transmembrane</keyword>
<keyword evidence="5 7" id="KW-0472">Membrane</keyword>
<protein>
    <recommendedName>
        <fullName evidence="8">SSD domain-containing protein</fullName>
    </recommendedName>
</protein>
<feature type="transmembrane region" description="Helical" evidence="7">
    <location>
        <begin position="440"/>
        <end position="457"/>
    </location>
</feature>
<dbReference type="RefSeq" id="WP_141199064.1">
    <property type="nucleotide sequence ID" value="NZ_CP041186.1"/>
</dbReference>
<feature type="compositionally biased region" description="Polar residues" evidence="6">
    <location>
        <begin position="529"/>
        <end position="539"/>
    </location>
</feature>
<feature type="transmembrane region" description="Helical" evidence="7">
    <location>
        <begin position="283"/>
        <end position="304"/>
    </location>
</feature>
<dbReference type="InterPro" id="IPR000731">
    <property type="entry name" value="SSD"/>
</dbReference>
<dbReference type="InterPro" id="IPR004869">
    <property type="entry name" value="MMPL_dom"/>
</dbReference>
<feature type="domain" description="SSD" evidence="8">
    <location>
        <begin position="747"/>
        <end position="867"/>
    </location>
</feature>
<dbReference type="SUPFAM" id="SSF82866">
    <property type="entry name" value="Multidrug efflux transporter AcrB transmembrane domain"/>
    <property type="match status" value="2"/>
</dbReference>
<feature type="transmembrane region" description="Helical" evidence="7">
    <location>
        <begin position="357"/>
        <end position="377"/>
    </location>
</feature>
<evidence type="ECO:0000256" key="1">
    <source>
        <dbReference type="ARBA" id="ARBA00004651"/>
    </source>
</evidence>
<evidence type="ECO:0000256" key="6">
    <source>
        <dbReference type="SAM" id="MobiDB-lite"/>
    </source>
</evidence>
<feature type="transmembrane region" description="Helical" evidence="7">
    <location>
        <begin position="816"/>
        <end position="836"/>
    </location>
</feature>
<dbReference type="OrthoDB" id="49344at2"/>
<feature type="transmembrane region" description="Helical" evidence="7">
    <location>
        <begin position="774"/>
        <end position="796"/>
    </location>
</feature>
<dbReference type="Gene3D" id="1.20.1640.10">
    <property type="entry name" value="Multidrug efflux transporter AcrB transmembrane domain"/>
    <property type="match status" value="2"/>
</dbReference>
<evidence type="ECO:0000256" key="4">
    <source>
        <dbReference type="ARBA" id="ARBA00022989"/>
    </source>
</evidence>
<name>A0A4Y6PX53_PERCE</name>
<reference evidence="9 10" key="1">
    <citation type="submission" date="2019-06" db="EMBL/GenBank/DDBJ databases">
        <title>Persicimonas caeni gen. nov., sp. nov., a predatory bacterium isolated from solar saltern.</title>
        <authorList>
            <person name="Wang S."/>
        </authorList>
    </citation>
    <scope>NUCLEOTIDE SEQUENCE [LARGE SCALE GENOMIC DNA]</scope>
    <source>
        <strain evidence="9 10">YN101</strain>
    </source>
</reference>
<accession>A0A5B8YDT5</accession>
<evidence type="ECO:0000259" key="8">
    <source>
        <dbReference type="PROSITE" id="PS50156"/>
    </source>
</evidence>
<dbReference type="GO" id="GO:0005886">
    <property type="term" value="C:plasma membrane"/>
    <property type="evidence" value="ECO:0007669"/>
    <property type="project" value="UniProtKB-SubCell"/>
</dbReference>
<dbReference type="PROSITE" id="PS50156">
    <property type="entry name" value="SSD"/>
    <property type="match status" value="2"/>
</dbReference>
<dbReference type="EMBL" id="CP041186">
    <property type="protein sequence ID" value="QDG52597.1"/>
    <property type="molecule type" value="Genomic_DNA"/>
</dbReference>
<feature type="transmembrane region" description="Helical" evidence="7">
    <location>
        <begin position="310"/>
        <end position="331"/>
    </location>
</feature>
<evidence type="ECO:0000313" key="9">
    <source>
        <dbReference type="EMBL" id="QDG52597.1"/>
    </source>
</evidence>
<dbReference type="InterPro" id="IPR050545">
    <property type="entry name" value="Mycobact_MmpL"/>
</dbReference>
<dbReference type="AlphaFoldDB" id="A0A4Y6PX53"/>
<feature type="domain" description="SSD" evidence="8">
    <location>
        <begin position="279"/>
        <end position="408"/>
    </location>
</feature>